<protein>
    <submittedName>
        <fullName evidence="2">Trafficking protein particle complex subunit 11 domain-containing protein</fullName>
    </submittedName>
</protein>
<dbReference type="Proteomes" id="UP000046395">
    <property type="component" value="Unassembled WGS sequence"/>
</dbReference>
<sequence length="103" mass="12091">MIRRGPFIVKASVTHGYFRQLLLDFATYWLDAAQHYTQSLQCLNVSPSRKRTTRSIHQLAVLEFATNRNGQAEMKPFLEQQRKLQSNPFEPWLFTAVAEFWTD</sequence>
<proteinExistence type="predicted"/>
<accession>A0A5S6QER4</accession>
<dbReference type="WBParaSite" id="TMUE_1000005713.1">
    <property type="protein sequence ID" value="TMUE_1000005713.1"/>
    <property type="gene ID" value="WBGene00299349"/>
</dbReference>
<organism evidence="1 2">
    <name type="scientific">Trichuris muris</name>
    <name type="common">Mouse whipworm</name>
    <dbReference type="NCBI Taxonomy" id="70415"/>
    <lineage>
        <taxon>Eukaryota</taxon>
        <taxon>Metazoa</taxon>
        <taxon>Ecdysozoa</taxon>
        <taxon>Nematoda</taxon>
        <taxon>Enoplea</taxon>
        <taxon>Dorylaimia</taxon>
        <taxon>Trichinellida</taxon>
        <taxon>Trichuridae</taxon>
        <taxon>Trichuris</taxon>
    </lineage>
</organism>
<dbReference type="AlphaFoldDB" id="A0A5S6QER4"/>
<evidence type="ECO:0000313" key="1">
    <source>
        <dbReference type="Proteomes" id="UP000046395"/>
    </source>
</evidence>
<reference evidence="2" key="1">
    <citation type="submission" date="2019-12" db="UniProtKB">
        <authorList>
            <consortium name="WormBaseParasite"/>
        </authorList>
    </citation>
    <scope>IDENTIFICATION</scope>
</reference>
<name>A0A5S6QER4_TRIMR</name>
<evidence type="ECO:0000313" key="2">
    <source>
        <dbReference type="WBParaSite" id="TMUE_1000005713.1"/>
    </source>
</evidence>
<keyword evidence="1" id="KW-1185">Reference proteome</keyword>